<keyword evidence="2" id="KW-0805">Transcription regulation</keyword>
<feature type="domain" description="TF-B3" evidence="7">
    <location>
        <begin position="911"/>
        <end position="953"/>
    </location>
</feature>
<reference evidence="8 9" key="1">
    <citation type="submission" date="2018-04" db="EMBL/GenBank/DDBJ databases">
        <authorList>
            <person name="Vogel A."/>
        </authorList>
    </citation>
    <scope>NUCLEOTIDE SEQUENCE [LARGE SCALE GENOMIC DNA]</scope>
</reference>
<accession>A0A484LI19</accession>
<dbReference type="GO" id="GO:0003677">
    <property type="term" value="F:DNA binding"/>
    <property type="evidence" value="ECO:0007669"/>
    <property type="project" value="UniProtKB-KW"/>
</dbReference>
<feature type="compositionally biased region" description="Polar residues" evidence="6">
    <location>
        <begin position="433"/>
        <end position="443"/>
    </location>
</feature>
<dbReference type="SUPFAM" id="SSF101936">
    <property type="entry name" value="DNA-binding pseudobarrel domain"/>
    <property type="match status" value="1"/>
</dbReference>
<dbReference type="GO" id="GO:0005634">
    <property type="term" value="C:nucleus"/>
    <property type="evidence" value="ECO:0007669"/>
    <property type="project" value="UniProtKB-SubCell"/>
</dbReference>
<dbReference type="PANTHER" id="PTHR48449">
    <property type="entry name" value="DUF1985 DOMAIN-CONTAINING PROTEIN"/>
    <property type="match status" value="1"/>
</dbReference>
<keyword evidence="9" id="KW-1185">Reference proteome</keyword>
<protein>
    <recommendedName>
        <fullName evidence="7">TF-B3 domain-containing protein</fullName>
    </recommendedName>
</protein>
<dbReference type="OrthoDB" id="1750169at2759"/>
<dbReference type="InterPro" id="IPR015300">
    <property type="entry name" value="DNA-bd_pseudobarrel_sf"/>
</dbReference>
<keyword evidence="5" id="KW-0539">Nucleus</keyword>
<organism evidence="8 9">
    <name type="scientific">Cuscuta campestris</name>
    <dbReference type="NCBI Taxonomy" id="132261"/>
    <lineage>
        <taxon>Eukaryota</taxon>
        <taxon>Viridiplantae</taxon>
        <taxon>Streptophyta</taxon>
        <taxon>Embryophyta</taxon>
        <taxon>Tracheophyta</taxon>
        <taxon>Spermatophyta</taxon>
        <taxon>Magnoliopsida</taxon>
        <taxon>eudicotyledons</taxon>
        <taxon>Gunneridae</taxon>
        <taxon>Pentapetalae</taxon>
        <taxon>asterids</taxon>
        <taxon>lamiids</taxon>
        <taxon>Solanales</taxon>
        <taxon>Convolvulaceae</taxon>
        <taxon>Cuscuteae</taxon>
        <taxon>Cuscuta</taxon>
        <taxon>Cuscuta subgen. Grammica</taxon>
        <taxon>Cuscuta sect. Cleistogrammica</taxon>
    </lineage>
</organism>
<name>A0A484LI19_9ASTE</name>
<feature type="compositionally biased region" description="Low complexity" evidence="6">
    <location>
        <begin position="301"/>
        <end position="314"/>
    </location>
</feature>
<dbReference type="InterPro" id="IPR003340">
    <property type="entry name" value="B3_DNA-bd"/>
</dbReference>
<evidence type="ECO:0000313" key="8">
    <source>
        <dbReference type="EMBL" id="VFQ76093.1"/>
    </source>
</evidence>
<gene>
    <name evidence="8" type="ORF">CCAM_LOCUS17869</name>
</gene>
<dbReference type="AlphaFoldDB" id="A0A484LI19"/>
<dbReference type="Proteomes" id="UP000595140">
    <property type="component" value="Unassembled WGS sequence"/>
</dbReference>
<keyword evidence="3" id="KW-0238">DNA-binding</keyword>
<feature type="region of interest" description="Disordered" evidence="6">
    <location>
        <begin position="429"/>
        <end position="461"/>
    </location>
</feature>
<dbReference type="SMART" id="SM01019">
    <property type="entry name" value="B3"/>
    <property type="match status" value="1"/>
</dbReference>
<evidence type="ECO:0000256" key="6">
    <source>
        <dbReference type="SAM" id="MobiDB-lite"/>
    </source>
</evidence>
<proteinExistence type="predicted"/>
<evidence type="ECO:0000313" key="9">
    <source>
        <dbReference type="Proteomes" id="UP000595140"/>
    </source>
</evidence>
<feature type="region of interest" description="Disordered" evidence="6">
    <location>
        <begin position="277"/>
        <end position="341"/>
    </location>
</feature>
<dbReference type="Gene3D" id="2.40.330.10">
    <property type="entry name" value="DNA-binding pseudobarrel domain"/>
    <property type="match status" value="1"/>
</dbReference>
<sequence length="955" mass="108522">MREGLGDHPEVLDLIRENTPFSHFLDVECIPPPPLFLWQLIVREAKIKRKGEMWFVFKGVPVRYSLREFSLISGLNCSHLNAGFENSNELTSAKNDFIRAHFPSAKKGKKFAAVTYKMVVQRFLEICKGLDREKKKEGQEMDAVKMAALLFVVVVLLGPTDRDKSAIPDWILGMIAQWTAILGFPWGTWAFMESLGSLRKGLAAKAKSIGRWASSTMYYTGFLLPIGTLKSILVPDKFEATAEWYLNFHPLETTKHPELDAFVAKLECRGEVHIPVERKRKSRNVPSPTRDNSEERNEHISSPQESQRSQSLRESPYRVSHSNIPNPSSPTPHPAKPSSNSFQELFDRMSKKIDNIAEEQRKRTDLFLCKNMKVNVTESGEEPTKNPQEVPEMTIMGDCEETEARNPSPDHKVSPRLGILQIVREIKQEHENQPSTLSDSVLSLENRKAESTHETMGTEDATSMKPLQEMVESSHEVMETDAAASMKPLQADSTHETMGTEDATSMKPMQEMVESSHEVMETDAADSMKPLQAESTHETMGTEDAASMKPLQEMVVSPPKESGDEAEITDAIVYGKRVKKKSASLKSPYTADGRKKKKADELLSKPPTKVDLLEFKSFIIKAIKEDRPVQCYLAQYKEIQGFVKMWWTDLITPGLWLADTYLSEYLYVLRRRLCNDDGDSCIAPFKFFNYVNSYAHDPQWPVLSGPLEKIVDDELRGFKGIAGIREISKHGYADWEIEYCPVPQQIDSDCGIFAVIPSRYHPREERLDIYTRIGCYPVRVVLGDDGKHRFAAENGWRYFLYDHQCQNLWHILFKKLSETAYTAIVISTLGSEVDYPIRIPDYDSDADDVTDDDDDVFVCKLEESHFLESSQKLPLSEEFCEANGFVEGKTDVTLIGPNMQPVVCTLKVDCIGDGFLKRMWRYFVDSNGLRVGDKLVMRPVGNNTFMVGVYRHHRR</sequence>
<evidence type="ECO:0000256" key="5">
    <source>
        <dbReference type="ARBA" id="ARBA00023242"/>
    </source>
</evidence>
<dbReference type="Pfam" id="PF09331">
    <property type="entry name" value="DUF1985"/>
    <property type="match status" value="1"/>
</dbReference>
<evidence type="ECO:0000256" key="2">
    <source>
        <dbReference type="ARBA" id="ARBA00023015"/>
    </source>
</evidence>
<dbReference type="EMBL" id="OOIL02001477">
    <property type="protein sequence ID" value="VFQ76093.1"/>
    <property type="molecule type" value="Genomic_DNA"/>
</dbReference>
<evidence type="ECO:0000256" key="3">
    <source>
        <dbReference type="ARBA" id="ARBA00023125"/>
    </source>
</evidence>
<comment type="subcellular location">
    <subcellularLocation>
        <location evidence="1">Nucleus</location>
    </subcellularLocation>
</comment>
<evidence type="ECO:0000259" key="7">
    <source>
        <dbReference type="PROSITE" id="PS50863"/>
    </source>
</evidence>
<evidence type="ECO:0000256" key="1">
    <source>
        <dbReference type="ARBA" id="ARBA00004123"/>
    </source>
</evidence>
<keyword evidence="4" id="KW-0804">Transcription</keyword>
<evidence type="ECO:0000256" key="4">
    <source>
        <dbReference type="ARBA" id="ARBA00023163"/>
    </source>
</evidence>
<dbReference type="PROSITE" id="PS50863">
    <property type="entry name" value="B3"/>
    <property type="match status" value="1"/>
</dbReference>
<dbReference type="PANTHER" id="PTHR48449:SF1">
    <property type="entry name" value="DUF1985 DOMAIN-CONTAINING PROTEIN"/>
    <property type="match status" value="1"/>
</dbReference>
<dbReference type="CDD" id="cd10017">
    <property type="entry name" value="B3_DNA"/>
    <property type="match status" value="1"/>
</dbReference>
<dbReference type="InterPro" id="IPR015410">
    <property type="entry name" value="DUF1985"/>
</dbReference>